<reference evidence="7 8" key="1">
    <citation type="submission" date="2019-04" db="EMBL/GenBank/DDBJ databases">
        <authorList>
            <consortium name="DOE Joint Genome Institute"/>
            <person name="Mondo S."/>
            <person name="Kjaerbolling I."/>
            <person name="Vesth T."/>
            <person name="Frisvad J.C."/>
            <person name="Nybo J.L."/>
            <person name="Theobald S."/>
            <person name="Kildgaard S."/>
            <person name="Isbrandt T."/>
            <person name="Kuo A."/>
            <person name="Sato A."/>
            <person name="Lyhne E.K."/>
            <person name="Kogle M.E."/>
            <person name="Wiebenga A."/>
            <person name="Kun R.S."/>
            <person name="Lubbers R.J."/>
            <person name="Makela M.R."/>
            <person name="Barry K."/>
            <person name="Chovatia M."/>
            <person name="Clum A."/>
            <person name="Daum C."/>
            <person name="Haridas S."/>
            <person name="He G."/>
            <person name="LaButti K."/>
            <person name="Lipzen A."/>
            <person name="Riley R."/>
            <person name="Salamov A."/>
            <person name="Simmons B.A."/>
            <person name="Magnuson J.K."/>
            <person name="Henrissat B."/>
            <person name="Mortensen U.H."/>
            <person name="Larsen T.O."/>
            <person name="Devries R.P."/>
            <person name="Grigoriev I.V."/>
            <person name="Machida M."/>
            <person name="Baker S.E."/>
            <person name="Andersen M.R."/>
            <person name="Cantor M.N."/>
            <person name="Hua S.X."/>
        </authorList>
    </citation>
    <scope>NUCLEOTIDE SEQUENCE [LARGE SCALE GENOMIC DNA]</scope>
    <source>
        <strain evidence="7 8">CBS 117616</strain>
    </source>
</reference>
<accession>A0ABQ6WE01</accession>
<name>A0ABQ6WE01_9EURO</name>
<keyword evidence="4" id="KW-0560">Oxidoreductase</keyword>
<protein>
    <recommendedName>
        <fullName evidence="6">FAD-binding domain-containing protein</fullName>
    </recommendedName>
</protein>
<sequence>MDPVLIVGAGIVGLTLGQALKKKGIPFEIYERDPTPDARGQGWAITLHWALEYLQQMLPADVLARIQDVQVDPDVALNDNGNFLFINLATGEPKFKIPPSVRWRVNREKMRKALLYGIEDRVHWNRRVVGVDLETVPEKVNLEFGDGSSVTGRMVVGAEGSRSAIRQLLRPDAYSNVLLPIRFTGVAVDLSPEDIKPLRSMDPLLFQGCHPETGAFFWFSMLETPLVNGTAGTERERYRAQICMSWPVHTSADEVADTDEGRLANMKRRSEGFVPVLRNAVQKIPEGTPVLEIKLADWECLDWDNKNGRVTLAGDAAHAMTMYRGEAANHGLLDAFHLGDAISQIYSGQTGQQAALDIYETEMRMRTKRAVRLSRQACRDAHAWEQLNEHSAILTKRSVVGESARLA</sequence>
<keyword evidence="5" id="KW-0503">Monooxygenase</keyword>
<keyword evidence="2" id="KW-0285">Flavoprotein</keyword>
<evidence type="ECO:0000256" key="1">
    <source>
        <dbReference type="ARBA" id="ARBA00001974"/>
    </source>
</evidence>
<dbReference type="PANTHER" id="PTHR47178:SF1">
    <property type="entry name" value="FAD-BINDING DOMAIN-CONTAINING PROTEIN-RELATED"/>
    <property type="match status" value="1"/>
</dbReference>
<dbReference type="PRINTS" id="PR00420">
    <property type="entry name" value="RNGMNOXGNASE"/>
</dbReference>
<evidence type="ECO:0000256" key="5">
    <source>
        <dbReference type="ARBA" id="ARBA00023033"/>
    </source>
</evidence>
<keyword evidence="8" id="KW-1185">Reference proteome</keyword>
<dbReference type="InterPro" id="IPR036188">
    <property type="entry name" value="FAD/NAD-bd_sf"/>
</dbReference>
<evidence type="ECO:0000259" key="6">
    <source>
        <dbReference type="Pfam" id="PF01494"/>
    </source>
</evidence>
<evidence type="ECO:0000256" key="2">
    <source>
        <dbReference type="ARBA" id="ARBA00022630"/>
    </source>
</evidence>
<dbReference type="Proteomes" id="UP000325395">
    <property type="component" value="Unassembled WGS sequence"/>
</dbReference>
<dbReference type="InterPro" id="IPR002938">
    <property type="entry name" value="FAD-bd"/>
</dbReference>
<organism evidence="7 8">
    <name type="scientific">Aspergillus pseudocaelatus</name>
    <dbReference type="NCBI Taxonomy" id="1825620"/>
    <lineage>
        <taxon>Eukaryota</taxon>
        <taxon>Fungi</taxon>
        <taxon>Dikarya</taxon>
        <taxon>Ascomycota</taxon>
        <taxon>Pezizomycotina</taxon>
        <taxon>Eurotiomycetes</taxon>
        <taxon>Eurotiomycetidae</taxon>
        <taxon>Eurotiales</taxon>
        <taxon>Aspergillaceae</taxon>
        <taxon>Aspergillus</taxon>
        <taxon>Aspergillus subgen. Circumdati</taxon>
    </lineage>
</organism>
<comment type="cofactor">
    <cofactor evidence="1">
        <name>FAD</name>
        <dbReference type="ChEBI" id="CHEBI:57692"/>
    </cofactor>
</comment>
<feature type="domain" description="FAD-binding" evidence="6">
    <location>
        <begin position="3"/>
        <end position="373"/>
    </location>
</feature>
<gene>
    <name evidence="7" type="ORF">BDV36DRAFT_311024</name>
</gene>
<dbReference type="Pfam" id="PF01494">
    <property type="entry name" value="FAD_binding_3"/>
    <property type="match status" value="1"/>
</dbReference>
<dbReference type="PANTHER" id="PTHR47178">
    <property type="entry name" value="MONOOXYGENASE, FAD-BINDING"/>
    <property type="match status" value="1"/>
</dbReference>
<evidence type="ECO:0000313" key="8">
    <source>
        <dbReference type="Proteomes" id="UP000325395"/>
    </source>
</evidence>
<evidence type="ECO:0000313" key="7">
    <source>
        <dbReference type="EMBL" id="KAE8415379.1"/>
    </source>
</evidence>
<dbReference type="EMBL" id="ML735768">
    <property type="protein sequence ID" value="KAE8415379.1"/>
    <property type="molecule type" value="Genomic_DNA"/>
</dbReference>
<evidence type="ECO:0000256" key="4">
    <source>
        <dbReference type="ARBA" id="ARBA00023002"/>
    </source>
</evidence>
<dbReference type="SUPFAM" id="SSF51905">
    <property type="entry name" value="FAD/NAD(P)-binding domain"/>
    <property type="match status" value="1"/>
</dbReference>
<dbReference type="Gene3D" id="3.50.50.60">
    <property type="entry name" value="FAD/NAD(P)-binding domain"/>
    <property type="match status" value="1"/>
</dbReference>
<evidence type="ECO:0000256" key="3">
    <source>
        <dbReference type="ARBA" id="ARBA00022827"/>
    </source>
</evidence>
<proteinExistence type="predicted"/>
<keyword evidence="3" id="KW-0274">FAD</keyword>